<reference evidence="1 2" key="1">
    <citation type="submission" date="2019-06" db="EMBL/GenBank/DDBJ databases">
        <authorList>
            <person name="Broberg M."/>
        </authorList>
    </citation>
    <scope>NUCLEOTIDE SEQUENCE [LARGE SCALE GENOMIC DNA]</scope>
</reference>
<comment type="caution">
    <text evidence="1">The sequence shown here is derived from an EMBL/GenBank/DDBJ whole genome shotgun (WGS) entry which is preliminary data.</text>
</comment>
<organism evidence="1 2">
    <name type="scientific">Bionectria ochroleuca</name>
    <name type="common">Gliocladium roseum</name>
    <dbReference type="NCBI Taxonomy" id="29856"/>
    <lineage>
        <taxon>Eukaryota</taxon>
        <taxon>Fungi</taxon>
        <taxon>Dikarya</taxon>
        <taxon>Ascomycota</taxon>
        <taxon>Pezizomycotina</taxon>
        <taxon>Sordariomycetes</taxon>
        <taxon>Hypocreomycetidae</taxon>
        <taxon>Hypocreales</taxon>
        <taxon>Bionectriaceae</taxon>
        <taxon>Clonostachys</taxon>
    </lineage>
</organism>
<sequence>MEPPSFLSIPPDIRKLIYLFASLVKPCPVTIIPLSRSPTSTAPGEGEALDEDACHYKLRRQRKQAQYNIKNEPDCLCPAIPKQLLLVCKLVHAEVQEVLYKENKFVVRAYGGAEGLDILGSLSTNAIRSLRHLVVRLNTGGCIRGHANPSKNSRCQFCHNVLDEGDPVMRSDGRSELTIHAWENICPRLSSIVPGNLHLEFICDVGDAEVAKRVLKPLDSLPRLRECVIRLGRQPDAALLSLARSTATRLKTGRAEPQGFRFFSLPAEVRFNILQHTNLGPGGDFLPEFGPIHVSNGKFHQRHLWAGGLYDDSRRHCCFECSFTKLHFSCPFYHTAYSPTCKCRRLPLELFHVNRQMRTEASKIFYSTNKFVFRSYFNVTQAMLEKIAPEYLKELRCLEFEIYGFQTMTWRRHAQEWDSLMTFINDNCDPSRLLIKISIKEKLEFLERYYEMDFNMHLVRELYDGYVSLARTVKTKLQGLRDFHLSLGVLYELEPVLEKYVMGEAYDSKNGNQHSKAAHGFELYPDAREEFRAIPPWHREL</sequence>
<gene>
    <name evidence="1" type="ORF">CLO192961_LOCUS282410</name>
</gene>
<evidence type="ECO:0008006" key="3">
    <source>
        <dbReference type="Google" id="ProtNLM"/>
    </source>
</evidence>
<dbReference type="PANTHER" id="PTHR42085">
    <property type="entry name" value="F-BOX DOMAIN-CONTAINING PROTEIN"/>
    <property type="match status" value="1"/>
</dbReference>
<keyword evidence="2" id="KW-1185">Reference proteome</keyword>
<name>A0ABY6UGL6_BIOOC</name>
<evidence type="ECO:0000313" key="1">
    <source>
        <dbReference type="EMBL" id="VUC30303.1"/>
    </source>
</evidence>
<proteinExistence type="predicted"/>
<accession>A0ABY6UGL6</accession>
<dbReference type="PANTHER" id="PTHR42085:SF2">
    <property type="entry name" value="F-BOX DOMAIN-CONTAINING PROTEIN"/>
    <property type="match status" value="1"/>
</dbReference>
<evidence type="ECO:0000313" key="2">
    <source>
        <dbReference type="Proteomes" id="UP000766486"/>
    </source>
</evidence>
<protein>
    <recommendedName>
        <fullName evidence="3">F-box domain-containing protein</fullName>
    </recommendedName>
</protein>
<dbReference type="EMBL" id="CABFNS010000817">
    <property type="protein sequence ID" value="VUC30303.1"/>
    <property type="molecule type" value="Genomic_DNA"/>
</dbReference>
<dbReference type="InterPro" id="IPR038883">
    <property type="entry name" value="AN11006-like"/>
</dbReference>
<dbReference type="Proteomes" id="UP000766486">
    <property type="component" value="Unassembled WGS sequence"/>
</dbReference>